<dbReference type="InterPro" id="IPR029068">
    <property type="entry name" value="Glyas_Bleomycin-R_OHBP_Dase"/>
</dbReference>
<accession>A0A162KJ30</accession>
<sequence length="158" mass="17325">MDDPFRRPTFGSAVFYEDPFAALDWLEAAFGFERSLVVTDTDGNLAHSEMSFGDGYVMIGPIWTDGVASPRQTGGRNTQTVHVQLKDGIEAHHDRAVKAGAVITRPLERQFYGDLTYCARDPEGHVWSFGQTVAVVGRTEAEAASGLKIDGWFETGPE</sequence>
<dbReference type="Gene3D" id="3.30.720.110">
    <property type="match status" value="1"/>
</dbReference>
<dbReference type="Pfam" id="PF00903">
    <property type="entry name" value="Glyoxalase"/>
    <property type="match status" value="1"/>
</dbReference>
<evidence type="ECO:0000313" key="3">
    <source>
        <dbReference type="Proteomes" id="UP000075787"/>
    </source>
</evidence>
<dbReference type="OrthoDB" id="9806868at2"/>
<gene>
    <name evidence="2" type="ORF">AUP44_09135</name>
</gene>
<dbReference type="InterPro" id="IPR004360">
    <property type="entry name" value="Glyas_Fos-R_dOase_dom"/>
</dbReference>
<protein>
    <submittedName>
        <fullName evidence="2">Glyoxalase</fullName>
    </submittedName>
</protein>
<evidence type="ECO:0000313" key="2">
    <source>
        <dbReference type="EMBL" id="KYO51401.1"/>
    </source>
</evidence>
<dbReference type="PANTHER" id="PTHR34109:SF1">
    <property type="entry name" value="VOC DOMAIN-CONTAINING PROTEIN"/>
    <property type="match status" value="1"/>
</dbReference>
<dbReference type="GeneID" id="97239775"/>
<proteinExistence type="predicted"/>
<dbReference type="SUPFAM" id="SSF54593">
    <property type="entry name" value="Glyoxalase/Bleomycin resistance protein/Dihydroxybiphenyl dioxygenase"/>
    <property type="match status" value="1"/>
</dbReference>
<dbReference type="InterPro" id="IPR037523">
    <property type="entry name" value="VOC_core"/>
</dbReference>
<dbReference type="PANTHER" id="PTHR34109">
    <property type="entry name" value="BNAUNNG04460D PROTEIN-RELATED"/>
    <property type="match status" value="1"/>
</dbReference>
<dbReference type="RefSeq" id="WP_062766335.1">
    <property type="nucleotide sequence ID" value="NZ_CP121043.1"/>
</dbReference>
<dbReference type="AlphaFoldDB" id="A0A162KJ30"/>
<reference evidence="2 3" key="1">
    <citation type="submission" date="2015-12" db="EMBL/GenBank/DDBJ databases">
        <title>Genome sequence of Tistrella mobilis MCCC 1A02139.</title>
        <authorList>
            <person name="Lu L."/>
            <person name="Lai Q."/>
            <person name="Shao Z."/>
            <person name="Qian P."/>
        </authorList>
    </citation>
    <scope>NUCLEOTIDE SEQUENCE [LARGE SCALE GENOMIC DNA]</scope>
    <source>
        <strain evidence="2 3">MCCC 1A02139</strain>
    </source>
</reference>
<evidence type="ECO:0000259" key="1">
    <source>
        <dbReference type="PROSITE" id="PS51819"/>
    </source>
</evidence>
<dbReference type="EMBL" id="LPZR01000174">
    <property type="protein sequence ID" value="KYO51401.1"/>
    <property type="molecule type" value="Genomic_DNA"/>
</dbReference>
<organism evidence="2 3">
    <name type="scientific">Tistrella mobilis</name>
    <dbReference type="NCBI Taxonomy" id="171437"/>
    <lineage>
        <taxon>Bacteria</taxon>
        <taxon>Pseudomonadati</taxon>
        <taxon>Pseudomonadota</taxon>
        <taxon>Alphaproteobacteria</taxon>
        <taxon>Geminicoccales</taxon>
        <taxon>Geminicoccaceae</taxon>
        <taxon>Tistrella</taxon>
    </lineage>
</organism>
<comment type="caution">
    <text evidence="2">The sequence shown here is derived from an EMBL/GenBank/DDBJ whole genome shotgun (WGS) entry which is preliminary data.</text>
</comment>
<dbReference type="Gene3D" id="3.30.720.120">
    <property type="match status" value="1"/>
</dbReference>
<name>A0A162KJ30_9PROT</name>
<dbReference type="PROSITE" id="PS51819">
    <property type="entry name" value="VOC"/>
    <property type="match status" value="1"/>
</dbReference>
<feature type="domain" description="VOC" evidence="1">
    <location>
        <begin position="7"/>
        <end position="132"/>
    </location>
</feature>
<dbReference type="Proteomes" id="UP000075787">
    <property type="component" value="Unassembled WGS sequence"/>
</dbReference>